<evidence type="ECO:0008006" key="3">
    <source>
        <dbReference type="Google" id="ProtNLM"/>
    </source>
</evidence>
<dbReference type="InterPro" id="IPR036396">
    <property type="entry name" value="Cyt_P450_sf"/>
</dbReference>
<dbReference type="AlphaFoldDB" id="A0ABD1L8I0"/>
<dbReference type="Gene3D" id="1.10.630.10">
    <property type="entry name" value="Cytochrome P450"/>
    <property type="match status" value="1"/>
</dbReference>
<reference evidence="1 2" key="1">
    <citation type="submission" date="2024-08" db="EMBL/GenBank/DDBJ databases">
        <title>Insights into the chromosomal genome structure of Flemingia macrophylla.</title>
        <authorList>
            <person name="Ding Y."/>
            <person name="Zhao Y."/>
            <person name="Bi W."/>
            <person name="Wu M."/>
            <person name="Zhao G."/>
            <person name="Gong Y."/>
            <person name="Li W."/>
            <person name="Zhang P."/>
        </authorList>
    </citation>
    <scope>NUCLEOTIDE SEQUENCE [LARGE SCALE GENOMIC DNA]</scope>
    <source>
        <strain evidence="1">DYQJB</strain>
        <tissue evidence="1">Leaf</tissue>
    </source>
</reference>
<evidence type="ECO:0000313" key="1">
    <source>
        <dbReference type="EMBL" id="KAL2319819.1"/>
    </source>
</evidence>
<dbReference type="EMBL" id="JBGMDY010000010">
    <property type="protein sequence ID" value="KAL2319819.1"/>
    <property type="molecule type" value="Genomic_DNA"/>
</dbReference>
<keyword evidence="2" id="KW-1185">Reference proteome</keyword>
<protein>
    <recommendedName>
        <fullName evidence="3">Cytochrome P450</fullName>
    </recommendedName>
</protein>
<gene>
    <name evidence="1" type="ORF">Fmac_028788</name>
</gene>
<evidence type="ECO:0000313" key="2">
    <source>
        <dbReference type="Proteomes" id="UP001603857"/>
    </source>
</evidence>
<proteinExistence type="predicted"/>
<name>A0ABD1L8I0_9FABA</name>
<dbReference type="SUPFAM" id="SSF48264">
    <property type="entry name" value="Cytochrome P450"/>
    <property type="match status" value="1"/>
</dbReference>
<dbReference type="Proteomes" id="UP001603857">
    <property type="component" value="Unassembled WGS sequence"/>
</dbReference>
<comment type="caution">
    <text evidence="1">The sequence shown here is derived from an EMBL/GenBank/DDBJ whole genome shotgun (WGS) entry which is preliminary data.</text>
</comment>
<sequence>MTGEGCGVTRMSFLKVEMSTMQIVLVAVLVVDEFLQCLGVEAKITKSKASEIGDSRAFTLVLLEVFLGSASLMRIKDTTNSFRNPNFDFSEIYAGPIYMFSSGTVQWLVVTNIEILKEVIMYTSLDLGKPTHLAKDLGPLLGHGILTSSGQLWAHQRKIIALELYLNKVKELIRPNNSDSSKDHSSSVEFALLTLLRLKICFV</sequence>
<accession>A0ABD1L8I0</accession>
<organism evidence="1 2">
    <name type="scientific">Flemingia macrophylla</name>
    <dbReference type="NCBI Taxonomy" id="520843"/>
    <lineage>
        <taxon>Eukaryota</taxon>
        <taxon>Viridiplantae</taxon>
        <taxon>Streptophyta</taxon>
        <taxon>Embryophyta</taxon>
        <taxon>Tracheophyta</taxon>
        <taxon>Spermatophyta</taxon>
        <taxon>Magnoliopsida</taxon>
        <taxon>eudicotyledons</taxon>
        <taxon>Gunneridae</taxon>
        <taxon>Pentapetalae</taxon>
        <taxon>rosids</taxon>
        <taxon>fabids</taxon>
        <taxon>Fabales</taxon>
        <taxon>Fabaceae</taxon>
        <taxon>Papilionoideae</taxon>
        <taxon>50 kb inversion clade</taxon>
        <taxon>NPAAA clade</taxon>
        <taxon>indigoferoid/millettioid clade</taxon>
        <taxon>Phaseoleae</taxon>
        <taxon>Flemingia</taxon>
    </lineage>
</organism>